<organism evidence="2">
    <name type="scientific">uncultured Thermoleophilia bacterium</name>
    <dbReference type="NCBI Taxonomy" id="1497501"/>
    <lineage>
        <taxon>Bacteria</taxon>
        <taxon>Bacillati</taxon>
        <taxon>Actinomycetota</taxon>
        <taxon>Thermoleophilia</taxon>
        <taxon>environmental samples</taxon>
    </lineage>
</organism>
<evidence type="ECO:0000313" key="2">
    <source>
        <dbReference type="EMBL" id="CAA9531412.1"/>
    </source>
</evidence>
<accession>A0A6J4TUI1</accession>
<keyword evidence="1" id="KW-0472">Membrane</keyword>
<name>A0A6J4TUI1_9ACTN</name>
<reference evidence="2" key="1">
    <citation type="submission" date="2020-02" db="EMBL/GenBank/DDBJ databases">
        <authorList>
            <person name="Meier V. D."/>
        </authorList>
    </citation>
    <scope>NUCLEOTIDE SEQUENCE</scope>
    <source>
        <strain evidence="2">AVDCRST_MAG79</strain>
    </source>
</reference>
<keyword evidence="1" id="KW-0812">Transmembrane</keyword>
<protein>
    <submittedName>
        <fullName evidence="2">Uncharacterized protein</fullName>
    </submittedName>
</protein>
<gene>
    <name evidence="2" type="ORF">AVDCRST_MAG79-956</name>
</gene>
<feature type="transmembrane region" description="Helical" evidence="1">
    <location>
        <begin position="12"/>
        <end position="35"/>
    </location>
</feature>
<evidence type="ECO:0000256" key="1">
    <source>
        <dbReference type="SAM" id="Phobius"/>
    </source>
</evidence>
<dbReference type="EMBL" id="CADCWC010000167">
    <property type="protein sequence ID" value="CAA9531412.1"/>
    <property type="molecule type" value="Genomic_DNA"/>
</dbReference>
<sequence length="234" mass="25034">MRRLLAERSARGRGASYVLAVLAIVAAVWALYAFFPRRPDATVELRLPLPAGDVEEPAQLHVWPEMPLRVTGEHHTDLSTVELELDGQLLGRAQVDAEGSFRAAVRVPRGLSPGRRAFVCRDRGSGNVTAREEVLVEDASEPGLAMQPETVRAGGRIAVTGGGFPGGIVLTLLLDDEDPTTTRTVGRVRTRPNGLVFARIAVPADVPEGDHRVTAVTRAGRPIGRPGTFELTGG</sequence>
<proteinExistence type="predicted"/>
<dbReference type="AlphaFoldDB" id="A0A6J4TUI1"/>
<keyword evidence="1" id="KW-1133">Transmembrane helix</keyword>